<keyword evidence="1" id="KW-0812">Transmembrane</keyword>
<gene>
    <name evidence="2" type="ORF">JZO70_10825</name>
</gene>
<comment type="caution">
    <text evidence="2">The sequence shown here is derived from an EMBL/GenBank/DDBJ whole genome shotgun (WGS) entry which is preliminary data.</text>
</comment>
<keyword evidence="1" id="KW-0472">Membrane</keyword>
<name>A0ABS3LAJ5_9ENTE</name>
<accession>A0ABS3LAJ5</accession>
<feature type="transmembrane region" description="Helical" evidence="1">
    <location>
        <begin position="190"/>
        <end position="208"/>
    </location>
</feature>
<protein>
    <submittedName>
        <fullName evidence="2">DUF1576 domain-containing protein</fullName>
    </submittedName>
</protein>
<evidence type="ECO:0000313" key="3">
    <source>
        <dbReference type="Proteomes" id="UP000664601"/>
    </source>
</evidence>
<feature type="transmembrane region" description="Helical" evidence="1">
    <location>
        <begin position="131"/>
        <end position="149"/>
    </location>
</feature>
<feature type="transmembrane region" description="Helical" evidence="1">
    <location>
        <begin position="12"/>
        <end position="38"/>
    </location>
</feature>
<feature type="transmembrane region" description="Helical" evidence="1">
    <location>
        <begin position="58"/>
        <end position="79"/>
    </location>
</feature>
<feature type="transmembrane region" description="Helical" evidence="1">
    <location>
        <begin position="229"/>
        <end position="250"/>
    </location>
</feature>
<evidence type="ECO:0000313" key="2">
    <source>
        <dbReference type="EMBL" id="MBO1306658.1"/>
    </source>
</evidence>
<reference evidence="2 3" key="1">
    <citation type="submission" date="2021-03" db="EMBL/GenBank/DDBJ databases">
        <title>Enterococcal diversity collection.</title>
        <authorList>
            <person name="Gilmore M.S."/>
            <person name="Schwartzman J."/>
            <person name="Van Tyne D."/>
            <person name="Martin M."/>
            <person name="Earl A.M."/>
            <person name="Manson A.L."/>
            <person name="Straub T."/>
            <person name="Salamzade R."/>
            <person name="Saavedra J."/>
            <person name="Lebreton F."/>
            <person name="Prichula J."/>
            <person name="Schaufler K."/>
            <person name="Gaca A."/>
            <person name="Sgardioli B."/>
            <person name="Wagenaar J."/>
            <person name="Strong T."/>
        </authorList>
    </citation>
    <scope>NUCLEOTIDE SEQUENCE [LARGE SCALE GENOMIC DNA]</scope>
    <source>
        <strain evidence="2 3">669A</strain>
    </source>
</reference>
<feature type="transmembrane region" description="Helical" evidence="1">
    <location>
        <begin position="270"/>
        <end position="295"/>
    </location>
</feature>
<evidence type="ECO:0000256" key="1">
    <source>
        <dbReference type="SAM" id="Phobius"/>
    </source>
</evidence>
<keyword evidence="1" id="KW-1133">Transmembrane helix</keyword>
<feature type="transmembrane region" description="Helical" evidence="1">
    <location>
        <begin position="161"/>
        <end position="178"/>
    </location>
</feature>
<proteinExistence type="predicted"/>
<sequence length="444" mass="49447">MKKNELVLSQELIFNFLLLYGLLLTIVPIVVYPTSSVIDGMFRILSSPSNLISDYVELAGPGAAFANSGLMTLLSLFILRKYRHSFNPLTISVIMLLSGFSFFGKNLANSAPILLGSLLYLHHKPATRQESLVMGLLSTCLSPMVSVIYTAPSSFPLQNKAIAVLVGLVIGYISIPVFHYLKAHTREMNLYNMGFSAGCIGLVGNFATRNLLHIRVMPHRLNAAHSQALFVFLLILFTAPIVYSFVRIAFEKKLHKGTRLSLLKLIRFSLYGLMGLSVPLILQVPLNGLLVGTILTFAGFSMYGFNFRYYFFPACGVLVASWFFFQDLTSTTTIVILFFASTLAPFARKYGLMSGILSGVVYTVISRNAHVLTAGVNLYNCGFSGGVTVLFLDMMRYLIFQYPLLNKIFSAAYSKLIHVEQKILVQIIALIDRLKRRVFPLNYE</sequence>
<keyword evidence="3" id="KW-1185">Reference proteome</keyword>
<organism evidence="2 3">
    <name type="scientific">Candidatus Enterococcus moelleringii</name>
    <dbReference type="NCBI Taxonomy" id="2815325"/>
    <lineage>
        <taxon>Bacteria</taxon>
        <taxon>Bacillati</taxon>
        <taxon>Bacillota</taxon>
        <taxon>Bacilli</taxon>
        <taxon>Lactobacillales</taxon>
        <taxon>Enterococcaceae</taxon>
        <taxon>Enterococcus</taxon>
    </lineage>
</organism>
<dbReference type="EMBL" id="JAFREM010000017">
    <property type="protein sequence ID" value="MBO1306658.1"/>
    <property type="molecule type" value="Genomic_DNA"/>
</dbReference>
<dbReference type="Pfam" id="PF07613">
    <property type="entry name" value="DUF1576"/>
    <property type="match status" value="2"/>
</dbReference>
<dbReference type="Proteomes" id="UP000664601">
    <property type="component" value="Unassembled WGS sequence"/>
</dbReference>
<dbReference type="InterPro" id="IPR011470">
    <property type="entry name" value="DUF1576"/>
</dbReference>